<dbReference type="PANTHER" id="PTHR28660:SF1">
    <property type="entry name" value="COILED-COIL DOMAIN-CONTAINING PROTEIN 73"/>
    <property type="match status" value="1"/>
</dbReference>
<gene>
    <name evidence="3" type="primary">CCDC73</name>
</gene>
<dbReference type="GeneID" id="100918151"/>
<dbReference type="InParanoid" id="A0A7N4PR55"/>
<dbReference type="CTD" id="493860"/>
<dbReference type="InterPro" id="IPR031650">
    <property type="entry name" value="CCDC73"/>
</dbReference>
<dbReference type="Pfam" id="PF15818">
    <property type="entry name" value="CCDC73"/>
    <property type="match status" value="1"/>
</dbReference>
<organism evidence="3 4">
    <name type="scientific">Sarcophilus harrisii</name>
    <name type="common">Tasmanian devil</name>
    <name type="synonym">Sarcophilus laniarius</name>
    <dbReference type="NCBI Taxonomy" id="9305"/>
    <lineage>
        <taxon>Eukaryota</taxon>
        <taxon>Metazoa</taxon>
        <taxon>Chordata</taxon>
        <taxon>Craniata</taxon>
        <taxon>Vertebrata</taxon>
        <taxon>Euteleostomi</taxon>
        <taxon>Mammalia</taxon>
        <taxon>Metatheria</taxon>
        <taxon>Dasyuromorphia</taxon>
        <taxon>Dasyuridae</taxon>
        <taxon>Sarcophilus</taxon>
    </lineage>
</organism>
<proteinExistence type="predicted"/>
<keyword evidence="1" id="KW-0175">Coiled coil</keyword>
<evidence type="ECO:0000256" key="1">
    <source>
        <dbReference type="SAM" id="Coils"/>
    </source>
</evidence>
<reference evidence="3" key="3">
    <citation type="submission" date="2025-09" db="UniProtKB">
        <authorList>
            <consortium name="Ensembl"/>
        </authorList>
    </citation>
    <scope>IDENTIFICATION</scope>
</reference>
<reference evidence="3" key="2">
    <citation type="submission" date="2025-08" db="UniProtKB">
        <authorList>
            <consortium name="Ensembl"/>
        </authorList>
    </citation>
    <scope>IDENTIFICATION</scope>
</reference>
<feature type="region of interest" description="Disordered" evidence="2">
    <location>
        <begin position="1058"/>
        <end position="1077"/>
    </location>
</feature>
<dbReference type="GeneTree" id="ENSGT00390000013482"/>
<dbReference type="KEGG" id="shr:100918151"/>
<name>A0A7N4PR55_SARHA</name>
<sequence>MNEPNFVMDKDFNAEPTSYSLQSSSEPLFSIQILEFKTSLLEALEELRMRREAEIQYEDHIKKIIVEKQELQWQKENLQHQKETLTKQHKEAMALFKKQLQTRMCALEEEKGQHQLASEIKEKEIEGLKETLKGLQVSKYSLQKKANEMEQKLQLNLLAKEDHHKQLNEIEKYYATITCQFTMVKESHEKLEQNVHEAIQLNKRLSTINKKLESEVCSLKQELKKVTTDLIKSKVTSQYRAEGEDINLTIKEQQFQELQEKLRMEIEVRKKISEKVICLQEEKQGIISSFEHIQQLLQRQTQNNIRMEADLKALKDNNQTLERDNELQREKVKENEEKFFNLQNKHEKARGTWEKHEKKLIEEIDAIKNELMSIKEAHLKLQESYNELSSQKNVFFEHDNKLQNGKEAKENGNEISTEQKQSKLIEITTIQQQNPQQEITAVNAMNFCSNTEYRPIVKNNQGHERNSEELQFFENNEKKEIDPTKERKTEELSEEKLLKTSQSKAFSLDKDLLRQGQICQVYTADLRNTEATQTKDKMCLERGFGCMEFQTLNNPYLVTEISVEKGRILQDRPQEFILPHADEAAETGHNKSVQEKLPDSNHDINNVQCGEDVTGNEIPKQESRMSLGTEENAINEEISNNDLKEAKLNPALIAKDVSIDYPKDSSRDNSSCVSDYKECKSNQTHPLPKRECDDAQCKQGCSSAQENHDTLGEMDLTNTCGMTINNPISPAALNDNRKVYCESSKKFFSMKAIPGKATRSLREVVSWENLNEIQSHQSKQDGPKQVESEENVTVCLFQVNPENTAVSQIQDVEAAVQKPTLGKTITGIPSLSSKESQVNDTQINEGKDNSIAKNDLFLVSNIMAPQKTLLNNSREKTDSLSNTVSERKYIEGQLEESCLFHIKPSGDLVNRSGRSAFDLSTSDKETEKTPVYLNFLDPRPWAKVNQVESQTMNTLASKMPLLLKERLVGSSENKKKSSKILCQNLGLHAVMRKIRMDTPSINRMADTLTNSSIQPSPKRDPREEWNAIAETFYDSSFPTEHDKPQLLKAGLLPRPVQAAQSKDKADSTDCSLGEEEDDWQSQAILMKNQISEIEKFLNLEKSKETRKRKSEELLE</sequence>
<evidence type="ECO:0000256" key="2">
    <source>
        <dbReference type="SAM" id="MobiDB-lite"/>
    </source>
</evidence>
<evidence type="ECO:0000313" key="4">
    <source>
        <dbReference type="Proteomes" id="UP000007648"/>
    </source>
</evidence>
<feature type="coiled-coil region" evidence="1">
    <location>
        <begin position="297"/>
        <end position="384"/>
    </location>
</feature>
<reference evidence="3 4" key="1">
    <citation type="journal article" date="2011" name="Proc. Natl. Acad. Sci. U.S.A.">
        <title>Genetic diversity and population structure of the endangered marsupial Sarcophilus harrisii (Tasmanian devil).</title>
        <authorList>
            <person name="Miller W."/>
            <person name="Hayes V.M."/>
            <person name="Ratan A."/>
            <person name="Petersen D.C."/>
            <person name="Wittekindt N.E."/>
            <person name="Miller J."/>
            <person name="Walenz B."/>
            <person name="Knight J."/>
            <person name="Qi J."/>
            <person name="Zhao F."/>
            <person name="Wang Q."/>
            <person name="Bedoya-Reina O.C."/>
            <person name="Katiyar N."/>
            <person name="Tomsho L.P."/>
            <person name="Kasson L.M."/>
            <person name="Hardie R.A."/>
            <person name="Woodbridge P."/>
            <person name="Tindall E.A."/>
            <person name="Bertelsen M.F."/>
            <person name="Dixon D."/>
            <person name="Pyecroft S."/>
            <person name="Helgen K.M."/>
            <person name="Lesk A.M."/>
            <person name="Pringle T.H."/>
            <person name="Patterson N."/>
            <person name="Zhang Y."/>
            <person name="Kreiss A."/>
            <person name="Woods G.M."/>
            <person name="Jones M.E."/>
            <person name="Schuster S.C."/>
        </authorList>
    </citation>
    <scope>NUCLEOTIDE SEQUENCE [LARGE SCALE GENOMIC DNA]</scope>
</reference>
<dbReference type="RefSeq" id="XP_031798979.1">
    <property type="nucleotide sequence ID" value="XM_031943119.1"/>
</dbReference>
<feature type="coiled-coil region" evidence="1">
    <location>
        <begin position="61"/>
        <end position="95"/>
    </location>
</feature>
<dbReference type="FunCoup" id="A0A7N4PR55">
    <property type="interactions" value="3"/>
</dbReference>
<keyword evidence="4" id="KW-1185">Reference proteome</keyword>
<dbReference type="Ensembl" id="ENSSHAT00000028250.1">
    <property type="protein sequence ID" value="ENSSHAP00000041356.1"/>
    <property type="gene ID" value="ENSSHAG00000030516.1"/>
</dbReference>
<accession>A0A7N4PR55</accession>
<dbReference type="Proteomes" id="UP000007648">
    <property type="component" value="Unassembled WGS sequence"/>
</dbReference>
<dbReference type="PANTHER" id="PTHR28660">
    <property type="entry name" value="COILED-COIL DOMAIN-CONTAINING PROTEIN 73"/>
    <property type="match status" value="1"/>
</dbReference>
<dbReference type="OrthoDB" id="6145717at2759"/>
<dbReference type="AlphaFoldDB" id="A0A7N4PR55"/>
<feature type="region of interest" description="Disordered" evidence="2">
    <location>
        <begin position="593"/>
        <end position="614"/>
    </location>
</feature>
<feature type="compositionally biased region" description="Basic and acidic residues" evidence="2">
    <location>
        <begin position="593"/>
        <end position="602"/>
    </location>
</feature>
<protein>
    <submittedName>
        <fullName evidence="3">Coiled-coil domain containing 73</fullName>
    </submittedName>
</protein>
<evidence type="ECO:0000313" key="3">
    <source>
        <dbReference type="Ensembl" id="ENSSHAP00000041356.1"/>
    </source>
</evidence>